<dbReference type="InterPro" id="IPR001303">
    <property type="entry name" value="Aldolase_II/adducin_N"/>
</dbReference>
<dbReference type="SMART" id="SM01007">
    <property type="entry name" value="Aldolase_II"/>
    <property type="match status" value="1"/>
</dbReference>
<evidence type="ECO:0000259" key="1">
    <source>
        <dbReference type="SMART" id="SM01007"/>
    </source>
</evidence>
<accession>A0AA37SDH5</accession>
<dbReference type="Proteomes" id="UP001161389">
    <property type="component" value="Unassembled WGS sequence"/>
</dbReference>
<dbReference type="GO" id="GO:0005996">
    <property type="term" value="P:monosaccharide metabolic process"/>
    <property type="evidence" value="ECO:0007669"/>
    <property type="project" value="UniProtKB-ARBA"/>
</dbReference>
<dbReference type="SUPFAM" id="SSF53639">
    <property type="entry name" value="AraD/HMP-PK domain-like"/>
    <property type="match status" value="1"/>
</dbReference>
<reference evidence="2" key="1">
    <citation type="journal article" date="2014" name="Int. J. Syst. Evol. Microbiol.">
        <title>Complete genome sequence of Corynebacterium casei LMG S-19264T (=DSM 44701T), isolated from a smear-ripened cheese.</title>
        <authorList>
            <consortium name="US DOE Joint Genome Institute (JGI-PGF)"/>
            <person name="Walter F."/>
            <person name="Albersmeier A."/>
            <person name="Kalinowski J."/>
            <person name="Ruckert C."/>
        </authorList>
    </citation>
    <scope>NUCLEOTIDE SEQUENCE</scope>
    <source>
        <strain evidence="2">NBRC 110071</strain>
    </source>
</reference>
<evidence type="ECO:0000313" key="3">
    <source>
        <dbReference type="Proteomes" id="UP001161389"/>
    </source>
</evidence>
<proteinExistence type="predicted"/>
<name>A0AA37SDH5_9GAMM</name>
<protein>
    <recommendedName>
        <fullName evidence="1">Class II aldolase/adducin N-terminal domain-containing protein</fullName>
    </recommendedName>
</protein>
<dbReference type="Gene3D" id="3.40.225.10">
    <property type="entry name" value="Class II aldolase/adducin N-terminal domain"/>
    <property type="match status" value="1"/>
</dbReference>
<dbReference type="AlphaFoldDB" id="A0AA37SDH5"/>
<dbReference type="Pfam" id="PF00596">
    <property type="entry name" value="Aldolase_II"/>
    <property type="match status" value="1"/>
</dbReference>
<reference evidence="2" key="2">
    <citation type="submission" date="2023-01" db="EMBL/GenBank/DDBJ databases">
        <title>Draft genome sequence of Litoribrevibacter albus strain NBRC 110071.</title>
        <authorList>
            <person name="Sun Q."/>
            <person name="Mori K."/>
        </authorList>
    </citation>
    <scope>NUCLEOTIDE SEQUENCE</scope>
    <source>
        <strain evidence="2">NBRC 110071</strain>
    </source>
</reference>
<feature type="domain" description="Class II aldolase/adducin N-terminal" evidence="1">
    <location>
        <begin position="37"/>
        <end position="207"/>
    </location>
</feature>
<dbReference type="EMBL" id="BSNM01000016">
    <property type="protein sequence ID" value="GLQ33106.1"/>
    <property type="molecule type" value="Genomic_DNA"/>
</dbReference>
<comment type="caution">
    <text evidence="2">The sequence shown here is derived from an EMBL/GenBank/DDBJ whole genome shotgun (WGS) entry which is preliminary data.</text>
</comment>
<keyword evidence="3" id="KW-1185">Reference proteome</keyword>
<organism evidence="2 3">
    <name type="scientific">Litoribrevibacter albus</name>
    <dbReference type="NCBI Taxonomy" id="1473156"/>
    <lineage>
        <taxon>Bacteria</taxon>
        <taxon>Pseudomonadati</taxon>
        <taxon>Pseudomonadota</taxon>
        <taxon>Gammaproteobacteria</taxon>
        <taxon>Oceanospirillales</taxon>
        <taxon>Oceanospirillaceae</taxon>
        <taxon>Litoribrevibacter</taxon>
    </lineage>
</organism>
<dbReference type="RefSeq" id="WP_284383352.1">
    <property type="nucleotide sequence ID" value="NZ_BSNM01000016.1"/>
</dbReference>
<evidence type="ECO:0000313" key="2">
    <source>
        <dbReference type="EMBL" id="GLQ33106.1"/>
    </source>
</evidence>
<dbReference type="InterPro" id="IPR036409">
    <property type="entry name" value="Aldolase_II/adducin_N_sf"/>
</dbReference>
<gene>
    <name evidence="2" type="ORF">GCM10007876_35850</name>
</gene>
<sequence>MEEREGVIKFSLQHTTLAEPLHSDVMDDLKVWRDLARRLALLGQDPQRYQGLGYGNISARETGAQFLISASQTSGVMDSDDTTFARVLSADIKHNRIVSEGVLPPSSESMTHAAIYQCSDQVNWVVHSHCPEIWTQSDHLALDYTDASIPYGTPEMAYAVQTLFRKMASPEQGIFVMKGHQDGVVSYGRTAELAMDIMLTTLAKAMFHSVSVGGA</sequence>